<reference evidence="2" key="1">
    <citation type="journal article" date="2023" name="G3 (Bethesda)">
        <title>Whole genome assemblies of Zophobas morio and Tenebrio molitor.</title>
        <authorList>
            <person name="Kaur S."/>
            <person name="Stinson S.A."/>
            <person name="diCenzo G.C."/>
        </authorList>
    </citation>
    <scope>NUCLEOTIDE SEQUENCE</scope>
    <source>
        <strain evidence="2">QUZm001</strain>
    </source>
</reference>
<sequence>MSNCNAVSNPIIKDNDTEKSPRDQDFPYRQVIGALMFLMCVSRPIFSGLNKGMVVTSALVDQHQGYQPILGCNFYCSVKSEIMWIKRRLTEPGQLKETPTL</sequence>
<feature type="compositionally biased region" description="Basic and acidic residues" evidence="1">
    <location>
        <begin position="13"/>
        <end position="24"/>
    </location>
</feature>
<feature type="region of interest" description="Disordered" evidence="1">
    <location>
        <begin position="1"/>
        <end position="24"/>
    </location>
</feature>
<dbReference type="Proteomes" id="UP001168821">
    <property type="component" value="Unassembled WGS sequence"/>
</dbReference>
<comment type="caution">
    <text evidence="2">The sequence shown here is derived from an EMBL/GenBank/DDBJ whole genome shotgun (WGS) entry which is preliminary data.</text>
</comment>
<accession>A0AA38IHA8</accession>
<evidence type="ECO:0000313" key="2">
    <source>
        <dbReference type="EMBL" id="KAJ3655246.1"/>
    </source>
</evidence>
<name>A0AA38IHA8_9CUCU</name>
<gene>
    <name evidence="2" type="ORF">Zmor_014382</name>
</gene>
<keyword evidence="3" id="KW-1185">Reference proteome</keyword>
<evidence type="ECO:0000313" key="3">
    <source>
        <dbReference type="Proteomes" id="UP001168821"/>
    </source>
</evidence>
<protein>
    <submittedName>
        <fullName evidence="2">Uncharacterized protein</fullName>
    </submittedName>
</protein>
<organism evidence="2 3">
    <name type="scientific">Zophobas morio</name>
    <dbReference type="NCBI Taxonomy" id="2755281"/>
    <lineage>
        <taxon>Eukaryota</taxon>
        <taxon>Metazoa</taxon>
        <taxon>Ecdysozoa</taxon>
        <taxon>Arthropoda</taxon>
        <taxon>Hexapoda</taxon>
        <taxon>Insecta</taxon>
        <taxon>Pterygota</taxon>
        <taxon>Neoptera</taxon>
        <taxon>Endopterygota</taxon>
        <taxon>Coleoptera</taxon>
        <taxon>Polyphaga</taxon>
        <taxon>Cucujiformia</taxon>
        <taxon>Tenebrionidae</taxon>
        <taxon>Zophobas</taxon>
    </lineage>
</organism>
<evidence type="ECO:0000256" key="1">
    <source>
        <dbReference type="SAM" id="MobiDB-lite"/>
    </source>
</evidence>
<dbReference type="EMBL" id="JALNTZ010000004">
    <property type="protein sequence ID" value="KAJ3655246.1"/>
    <property type="molecule type" value="Genomic_DNA"/>
</dbReference>
<dbReference type="AlphaFoldDB" id="A0AA38IHA8"/>
<proteinExistence type="predicted"/>